<dbReference type="PANTHER" id="PTHR12934">
    <property type="entry name" value="50S RIBOSOMAL PROTEIN L15"/>
    <property type="match status" value="1"/>
</dbReference>
<comment type="function">
    <text evidence="4">Binds to the 23S rRNA.</text>
</comment>
<evidence type="ECO:0000256" key="5">
    <source>
        <dbReference type="RuleBase" id="RU003888"/>
    </source>
</evidence>
<dbReference type="KEGG" id="bsed:DN745_01100"/>
<evidence type="ECO:0000256" key="2">
    <source>
        <dbReference type="ARBA" id="ARBA00022980"/>
    </source>
</evidence>
<organism evidence="8 9">
    <name type="scientific">Bradymonas sediminis</name>
    <dbReference type="NCBI Taxonomy" id="1548548"/>
    <lineage>
        <taxon>Bacteria</taxon>
        <taxon>Deltaproteobacteria</taxon>
        <taxon>Bradymonadales</taxon>
        <taxon>Bradymonadaceae</taxon>
        <taxon>Bradymonas</taxon>
    </lineage>
</organism>
<comment type="similarity">
    <text evidence="1 4 5">Belongs to the universal ribosomal protein uL15 family.</text>
</comment>
<dbReference type="InterPro" id="IPR030878">
    <property type="entry name" value="Ribosomal_uL15"/>
</dbReference>
<protein>
    <recommendedName>
        <fullName evidence="4">Large ribosomal subunit protein uL15</fullName>
    </recommendedName>
</protein>
<keyword evidence="3 4" id="KW-0687">Ribonucleoprotein</keyword>
<dbReference type="InterPro" id="IPR001196">
    <property type="entry name" value="Ribosomal_uL15_CS"/>
</dbReference>
<feature type="compositionally biased region" description="Basic residues" evidence="6">
    <location>
        <begin position="10"/>
        <end position="20"/>
    </location>
</feature>
<comment type="subunit">
    <text evidence="4">Part of the 50S ribosomal subunit.</text>
</comment>
<gene>
    <name evidence="4" type="primary">rplO</name>
    <name evidence="8" type="ORF">DN745_01100</name>
</gene>
<keyword evidence="4" id="KW-0694">RNA-binding</keyword>
<evidence type="ECO:0000256" key="3">
    <source>
        <dbReference type="ARBA" id="ARBA00023274"/>
    </source>
</evidence>
<dbReference type="Proteomes" id="UP000249799">
    <property type="component" value="Chromosome"/>
</dbReference>
<dbReference type="RefSeq" id="WP_111331356.1">
    <property type="nucleotide sequence ID" value="NZ_CP030032.1"/>
</dbReference>
<sequence>MDLSDLKPPKGAHKKRKRVGRGPGSGWGKTSGRGEKGQNARSGGRVHPKFEGGQTPLSRRLPKVGFTNIHAKTVVSVNVRDLERVFEAGDRVDEESLRAKGLVKGACDQIKILGAGELTKSLTVSVNRFSSTAREKIESAGGTAEDV</sequence>
<name>A0A2Z4FGC1_9DELT</name>
<dbReference type="PROSITE" id="PS00475">
    <property type="entry name" value="RIBOSOMAL_L15"/>
    <property type="match status" value="1"/>
</dbReference>
<dbReference type="InterPro" id="IPR021131">
    <property type="entry name" value="Ribosomal_uL15/eL18"/>
</dbReference>
<dbReference type="GO" id="GO:0003735">
    <property type="term" value="F:structural constituent of ribosome"/>
    <property type="evidence" value="ECO:0007669"/>
    <property type="project" value="InterPro"/>
</dbReference>
<dbReference type="GO" id="GO:0019843">
    <property type="term" value="F:rRNA binding"/>
    <property type="evidence" value="ECO:0007669"/>
    <property type="project" value="UniProtKB-UniRule"/>
</dbReference>
<dbReference type="HAMAP" id="MF_01341">
    <property type="entry name" value="Ribosomal_uL15"/>
    <property type="match status" value="1"/>
</dbReference>
<evidence type="ECO:0000256" key="4">
    <source>
        <dbReference type="HAMAP-Rule" id="MF_01341"/>
    </source>
</evidence>
<evidence type="ECO:0000313" key="8">
    <source>
        <dbReference type="EMBL" id="AWV88001.1"/>
    </source>
</evidence>
<accession>A0A2Z4FGC1</accession>
<evidence type="ECO:0000313" key="9">
    <source>
        <dbReference type="Proteomes" id="UP000249799"/>
    </source>
</evidence>
<evidence type="ECO:0000256" key="1">
    <source>
        <dbReference type="ARBA" id="ARBA00007320"/>
    </source>
</evidence>
<evidence type="ECO:0000256" key="6">
    <source>
        <dbReference type="SAM" id="MobiDB-lite"/>
    </source>
</evidence>
<dbReference type="InterPro" id="IPR036227">
    <property type="entry name" value="Ribosomal_uL15/eL18_sf"/>
</dbReference>
<dbReference type="NCBIfam" id="TIGR01071">
    <property type="entry name" value="rplO_bact"/>
    <property type="match status" value="1"/>
</dbReference>
<dbReference type="Gene3D" id="3.100.10.10">
    <property type="match status" value="1"/>
</dbReference>
<dbReference type="PANTHER" id="PTHR12934:SF11">
    <property type="entry name" value="LARGE RIBOSOMAL SUBUNIT PROTEIN UL15M"/>
    <property type="match status" value="1"/>
</dbReference>
<keyword evidence="2 4" id="KW-0689">Ribosomal protein</keyword>
<keyword evidence="4" id="KW-0699">rRNA-binding</keyword>
<keyword evidence="9" id="KW-1185">Reference proteome</keyword>
<feature type="compositionally biased region" description="Gly residues" evidence="6">
    <location>
        <begin position="21"/>
        <end position="31"/>
    </location>
</feature>
<dbReference type="GO" id="GO:0006412">
    <property type="term" value="P:translation"/>
    <property type="evidence" value="ECO:0007669"/>
    <property type="project" value="UniProtKB-UniRule"/>
</dbReference>
<evidence type="ECO:0000259" key="7">
    <source>
        <dbReference type="Pfam" id="PF00828"/>
    </source>
</evidence>
<dbReference type="GO" id="GO:0022625">
    <property type="term" value="C:cytosolic large ribosomal subunit"/>
    <property type="evidence" value="ECO:0007669"/>
    <property type="project" value="TreeGrafter"/>
</dbReference>
<reference evidence="8 9" key="1">
    <citation type="submission" date="2018-06" db="EMBL/GenBank/DDBJ databases">
        <title>Lujinxingia sediminis gen. nov. sp. nov., a new facultative anaerobic member of the class Deltaproteobacteria, and proposal of Lujinxingaceae fam. nov.</title>
        <authorList>
            <person name="Guo L.-Y."/>
            <person name="Li C.-M."/>
            <person name="Wang S."/>
            <person name="Du Z.-J."/>
        </authorList>
    </citation>
    <scope>NUCLEOTIDE SEQUENCE [LARGE SCALE GENOMIC DNA]</scope>
    <source>
        <strain evidence="8 9">FA350</strain>
    </source>
</reference>
<dbReference type="Pfam" id="PF00828">
    <property type="entry name" value="Ribosomal_L27A"/>
    <property type="match status" value="1"/>
</dbReference>
<dbReference type="InterPro" id="IPR005749">
    <property type="entry name" value="Ribosomal_uL15_bac-type"/>
</dbReference>
<dbReference type="AlphaFoldDB" id="A0A2Z4FGC1"/>
<feature type="domain" description="Large ribosomal subunit protein uL15/eL18" evidence="7">
    <location>
        <begin position="77"/>
        <end position="145"/>
    </location>
</feature>
<proteinExistence type="inferred from homology"/>
<dbReference type="SUPFAM" id="SSF52080">
    <property type="entry name" value="Ribosomal proteins L15p and L18e"/>
    <property type="match status" value="1"/>
</dbReference>
<dbReference type="OrthoDB" id="9810293at2"/>
<dbReference type="EMBL" id="CP030032">
    <property type="protein sequence ID" value="AWV88001.1"/>
    <property type="molecule type" value="Genomic_DNA"/>
</dbReference>
<feature type="region of interest" description="Disordered" evidence="6">
    <location>
        <begin position="1"/>
        <end position="61"/>
    </location>
</feature>